<dbReference type="Proteomes" id="UP000321533">
    <property type="component" value="Chromosome"/>
</dbReference>
<name>A0A5B8VDE0_9BACT</name>
<reference evidence="1 2" key="1">
    <citation type="journal article" date="2016" name="Int. J. Syst. Evol. Microbiol.">
        <title>Panacibacter ginsenosidivorans gen. nov., sp. nov., with ginsenoside converting activity isolated from soil of a ginseng field.</title>
        <authorList>
            <person name="Siddiqi M.Z."/>
            <person name="Muhammad Shafi S."/>
            <person name="Choi K.D."/>
            <person name="Im W.T."/>
        </authorList>
    </citation>
    <scope>NUCLEOTIDE SEQUENCE [LARGE SCALE GENOMIC DNA]</scope>
    <source>
        <strain evidence="1 2">Gsoil1550</strain>
    </source>
</reference>
<protein>
    <submittedName>
        <fullName evidence="1">Uncharacterized protein</fullName>
    </submittedName>
</protein>
<sequence length="238" mass="26388">MVSVKDVADVIKMLGDVVKSTREIINAVNDGRKYLALKYPDAQRDFSSLIDQMQKAIEGMAKVTSVITNFRFVIAGNVDDSTIAYSELARFNDYIISQKADVAVLRNVARKLKADCGKVRTLRDKLDERTKERSWGSLFGLLGDKAQQRTVELHSTISNFYADDERMIELINQTLDLAESAIKDIEYVLGPAGVANPYNVPEAATILGIYAKLFEAPNKDLQHLANIMSEAQSALIIG</sequence>
<accession>A0A5B8VDE0</accession>
<keyword evidence="2" id="KW-1185">Reference proteome</keyword>
<dbReference type="OrthoDB" id="9828350at2"/>
<gene>
    <name evidence="1" type="ORF">FRZ67_19205</name>
</gene>
<dbReference type="AlphaFoldDB" id="A0A5B8VDE0"/>
<dbReference type="EMBL" id="CP042435">
    <property type="protein sequence ID" value="QEC69332.1"/>
    <property type="molecule type" value="Genomic_DNA"/>
</dbReference>
<evidence type="ECO:0000313" key="2">
    <source>
        <dbReference type="Proteomes" id="UP000321533"/>
    </source>
</evidence>
<organism evidence="1 2">
    <name type="scientific">Panacibacter ginsenosidivorans</name>
    <dbReference type="NCBI Taxonomy" id="1813871"/>
    <lineage>
        <taxon>Bacteria</taxon>
        <taxon>Pseudomonadati</taxon>
        <taxon>Bacteroidota</taxon>
        <taxon>Chitinophagia</taxon>
        <taxon>Chitinophagales</taxon>
        <taxon>Chitinophagaceae</taxon>
        <taxon>Panacibacter</taxon>
    </lineage>
</organism>
<dbReference type="RefSeq" id="WP_147192209.1">
    <property type="nucleotide sequence ID" value="NZ_CP042435.1"/>
</dbReference>
<proteinExistence type="predicted"/>
<evidence type="ECO:0000313" key="1">
    <source>
        <dbReference type="EMBL" id="QEC69332.1"/>
    </source>
</evidence>
<dbReference type="KEGG" id="pgin:FRZ67_19205"/>